<comment type="caution">
    <text evidence="5">The sequence shown here is derived from an EMBL/GenBank/DDBJ whole genome shotgun (WGS) entry which is preliminary data.</text>
</comment>
<dbReference type="Proteomes" id="UP000799772">
    <property type="component" value="Unassembled WGS sequence"/>
</dbReference>
<dbReference type="SUPFAM" id="SSF54373">
    <property type="entry name" value="FAD-linked reductases, C-terminal domain"/>
    <property type="match status" value="1"/>
</dbReference>
<dbReference type="PANTHER" id="PTHR46720:SF3">
    <property type="entry name" value="FAD-BINDING DOMAIN-CONTAINING PROTEIN-RELATED"/>
    <property type="match status" value="1"/>
</dbReference>
<evidence type="ECO:0000256" key="3">
    <source>
        <dbReference type="ARBA" id="ARBA00023002"/>
    </source>
</evidence>
<evidence type="ECO:0000313" key="5">
    <source>
        <dbReference type="EMBL" id="KAF2098519.1"/>
    </source>
</evidence>
<dbReference type="EMBL" id="ML978126">
    <property type="protein sequence ID" value="KAF2098519.1"/>
    <property type="molecule type" value="Genomic_DNA"/>
</dbReference>
<dbReference type="GO" id="GO:0016491">
    <property type="term" value="F:oxidoreductase activity"/>
    <property type="evidence" value="ECO:0007669"/>
    <property type="project" value="UniProtKB-KW"/>
</dbReference>
<feature type="domain" description="FAD-binding" evidence="4">
    <location>
        <begin position="140"/>
        <end position="370"/>
    </location>
</feature>
<keyword evidence="6" id="KW-1185">Reference proteome</keyword>
<dbReference type="PRINTS" id="PR00420">
    <property type="entry name" value="RNGMNOXGNASE"/>
</dbReference>
<proteinExistence type="predicted"/>
<dbReference type="InterPro" id="IPR002938">
    <property type="entry name" value="FAD-bd"/>
</dbReference>
<accession>A0A9P4ICW5</accession>
<keyword evidence="2" id="KW-0274">FAD</keyword>
<organism evidence="5 6">
    <name type="scientific">Rhizodiscina lignyota</name>
    <dbReference type="NCBI Taxonomy" id="1504668"/>
    <lineage>
        <taxon>Eukaryota</taxon>
        <taxon>Fungi</taxon>
        <taxon>Dikarya</taxon>
        <taxon>Ascomycota</taxon>
        <taxon>Pezizomycotina</taxon>
        <taxon>Dothideomycetes</taxon>
        <taxon>Pleosporomycetidae</taxon>
        <taxon>Aulographales</taxon>
        <taxon>Rhizodiscinaceae</taxon>
        <taxon>Rhizodiscina</taxon>
    </lineage>
</organism>
<protein>
    <submittedName>
        <fullName evidence="5">Mannitol 1-phosphate dehydrogenase</fullName>
    </submittedName>
</protein>
<dbReference type="InterPro" id="IPR051104">
    <property type="entry name" value="FAD_monoxygenase"/>
</dbReference>
<dbReference type="GO" id="GO:0071949">
    <property type="term" value="F:FAD binding"/>
    <property type="evidence" value="ECO:0007669"/>
    <property type="project" value="InterPro"/>
</dbReference>
<dbReference type="PANTHER" id="PTHR46720">
    <property type="entry name" value="HYDROXYLASE, PUTATIVE (AFU_ORTHOLOGUE AFUA_3G01460)-RELATED"/>
    <property type="match status" value="1"/>
</dbReference>
<dbReference type="SUPFAM" id="SSF51905">
    <property type="entry name" value="FAD/NAD(P)-binding domain"/>
    <property type="match status" value="1"/>
</dbReference>
<keyword evidence="1" id="KW-0285">Flavoprotein</keyword>
<reference evidence="5" key="1">
    <citation type="journal article" date="2020" name="Stud. Mycol.">
        <title>101 Dothideomycetes genomes: a test case for predicting lifestyles and emergence of pathogens.</title>
        <authorList>
            <person name="Haridas S."/>
            <person name="Albert R."/>
            <person name="Binder M."/>
            <person name="Bloem J."/>
            <person name="Labutti K."/>
            <person name="Salamov A."/>
            <person name="Andreopoulos B."/>
            <person name="Baker S."/>
            <person name="Barry K."/>
            <person name="Bills G."/>
            <person name="Bluhm B."/>
            <person name="Cannon C."/>
            <person name="Castanera R."/>
            <person name="Culley D."/>
            <person name="Daum C."/>
            <person name="Ezra D."/>
            <person name="Gonzalez J."/>
            <person name="Henrissat B."/>
            <person name="Kuo A."/>
            <person name="Liang C."/>
            <person name="Lipzen A."/>
            <person name="Lutzoni F."/>
            <person name="Magnuson J."/>
            <person name="Mondo S."/>
            <person name="Nolan M."/>
            <person name="Ohm R."/>
            <person name="Pangilinan J."/>
            <person name="Park H.-J."/>
            <person name="Ramirez L."/>
            <person name="Alfaro M."/>
            <person name="Sun H."/>
            <person name="Tritt A."/>
            <person name="Yoshinaga Y."/>
            <person name="Zwiers L.-H."/>
            <person name="Turgeon B."/>
            <person name="Goodwin S."/>
            <person name="Spatafora J."/>
            <person name="Crous P."/>
            <person name="Grigoriev I."/>
        </authorList>
    </citation>
    <scope>NUCLEOTIDE SEQUENCE</scope>
    <source>
        <strain evidence="5">CBS 133067</strain>
    </source>
</reference>
<dbReference type="OrthoDB" id="417877at2759"/>
<dbReference type="FunFam" id="3.50.50.60:FF:000153">
    <property type="entry name" value="Salicylate hydroxylase, putative"/>
    <property type="match status" value="1"/>
</dbReference>
<evidence type="ECO:0000256" key="1">
    <source>
        <dbReference type="ARBA" id="ARBA00022630"/>
    </source>
</evidence>
<evidence type="ECO:0000259" key="4">
    <source>
        <dbReference type="Pfam" id="PF01494"/>
    </source>
</evidence>
<evidence type="ECO:0000313" key="6">
    <source>
        <dbReference type="Proteomes" id="UP000799772"/>
    </source>
</evidence>
<dbReference type="Pfam" id="PF01494">
    <property type="entry name" value="FAD_binding_3"/>
    <property type="match status" value="1"/>
</dbReference>
<evidence type="ECO:0000256" key="2">
    <source>
        <dbReference type="ARBA" id="ARBA00022827"/>
    </source>
</evidence>
<name>A0A9P4ICW5_9PEZI</name>
<dbReference type="Gene3D" id="3.50.50.60">
    <property type="entry name" value="FAD/NAD(P)-binding domain"/>
    <property type="match status" value="1"/>
</dbReference>
<gene>
    <name evidence="5" type="ORF">NA57DRAFT_39171</name>
</gene>
<dbReference type="AlphaFoldDB" id="A0A9P4ICW5"/>
<dbReference type="GO" id="GO:0044550">
    <property type="term" value="P:secondary metabolite biosynthetic process"/>
    <property type="evidence" value="ECO:0007669"/>
    <property type="project" value="UniProtKB-ARBA"/>
</dbReference>
<dbReference type="InterPro" id="IPR036188">
    <property type="entry name" value="FAD/NAD-bd_sf"/>
</dbReference>
<sequence length="432" mass="47871">MAEKTHTIAVVGGGIAGLTLTLGLLHQKVPVTLYESASSFGEIGAGVAFGPNASRAMELIDPKIRQGFENRKTQNLWESKKSRWFDFRYGVGKKIGEGPEERVGELIVSLDTPPGRGTVHRAHFLDEMVALLPDGISRFGKRLVDLTDEGPEKGVVLRFADGTEARHIAVIGTDGIKSRTRELLLGEGHPAAKAFFSGKYAYRALIPMQKASELLGEELANNSQMYFGNHGHVLTFPIERGKTMNVVAFRSREKWENPEWVITVDKQTMQNDFKGWSQHVQNIIANVEKPNIWALFMHPPAPYYYKGRVCILGDAAHASTPHCGAGAGMAIEDSYVLSGLIGQETIDGDLEAAFKAYDAVRRERSQKLVVESKRQAEIYEFEVPEIGEDKESVAAIMRTRMSWIWDEDLPAEARLASELLQKFKAESGTARL</sequence>
<keyword evidence="3" id="KW-0560">Oxidoreductase</keyword>